<protein>
    <submittedName>
        <fullName evidence="2">Uncharacterized protein</fullName>
    </submittedName>
</protein>
<keyword evidence="1" id="KW-0732">Signal</keyword>
<reference evidence="2 3" key="1">
    <citation type="journal article" date="2018" name="Mol. Biol. Evol.">
        <title>Broad Genomic Sampling Reveals a Smut Pathogenic Ancestry of the Fungal Clade Ustilaginomycotina.</title>
        <authorList>
            <person name="Kijpornyongpan T."/>
            <person name="Mondo S.J."/>
            <person name="Barry K."/>
            <person name="Sandor L."/>
            <person name="Lee J."/>
            <person name="Lipzen A."/>
            <person name="Pangilinan J."/>
            <person name="LaButti K."/>
            <person name="Hainaut M."/>
            <person name="Henrissat B."/>
            <person name="Grigoriev I.V."/>
            <person name="Spatafora J.W."/>
            <person name="Aime M.C."/>
        </authorList>
    </citation>
    <scope>NUCLEOTIDE SEQUENCE [LARGE SCALE GENOMIC DNA]</scope>
    <source>
        <strain evidence="2 3">MCA 5214</strain>
    </source>
</reference>
<dbReference type="AlphaFoldDB" id="A0A316UNV3"/>
<evidence type="ECO:0000313" key="3">
    <source>
        <dbReference type="Proteomes" id="UP000245884"/>
    </source>
</evidence>
<proteinExistence type="predicted"/>
<dbReference type="GeneID" id="37028119"/>
<keyword evidence="3" id="KW-1185">Reference proteome</keyword>
<organism evidence="2 3">
    <name type="scientific">Jaminaea rosea</name>
    <dbReference type="NCBI Taxonomy" id="1569628"/>
    <lineage>
        <taxon>Eukaryota</taxon>
        <taxon>Fungi</taxon>
        <taxon>Dikarya</taxon>
        <taxon>Basidiomycota</taxon>
        <taxon>Ustilaginomycotina</taxon>
        <taxon>Exobasidiomycetes</taxon>
        <taxon>Microstromatales</taxon>
        <taxon>Microstromatales incertae sedis</taxon>
        <taxon>Jaminaea</taxon>
    </lineage>
</organism>
<feature type="signal peptide" evidence="1">
    <location>
        <begin position="1"/>
        <end position="16"/>
    </location>
</feature>
<dbReference type="EMBL" id="KZ819669">
    <property type="protein sequence ID" value="PWN26967.1"/>
    <property type="molecule type" value="Genomic_DNA"/>
</dbReference>
<evidence type="ECO:0000256" key="1">
    <source>
        <dbReference type="SAM" id="SignalP"/>
    </source>
</evidence>
<dbReference type="RefSeq" id="XP_025361579.1">
    <property type="nucleotide sequence ID" value="XM_025506296.1"/>
</dbReference>
<evidence type="ECO:0000313" key="2">
    <source>
        <dbReference type="EMBL" id="PWN26967.1"/>
    </source>
</evidence>
<name>A0A316UNV3_9BASI</name>
<accession>A0A316UNV3</accession>
<gene>
    <name evidence="2" type="ORF">BDZ90DRAFT_232549</name>
</gene>
<dbReference type="Proteomes" id="UP000245884">
    <property type="component" value="Unassembled WGS sequence"/>
</dbReference>
<feature type="chain" id="PRO_5016281068" evidence="1">
    <location>
        <begin position="17"/>
        <end position="147"/>
    </location>
</feature>
<sequence length="147" mass="15898">MRPLILLLFSFCLAQARHHLLSTRATVLLGRCTSSPVSICPLDYPSSWRSIPGNPRKTTLLNDVDGGCKEFKSAFEARDLKLCTCASCDCGEEQCKSVPFKGCATAPEGGEWKAICPVSGRGRGRGRMASDSLTADDRDVACRQLEG</sequence>